<dbReference type="Pfam" id="PF05593">
    <property type="entry name" value="RHS_repeat"/>
    <property type="match status" value="2"/>
</dbReference>
<evidence type="ECO:0000313" key="5">
    <source>
        <dbReference type="EMBL" id="MDP9794715.1"/>
    </source>
</evidence>
<protein>
    <submittedName>
        <fullName evidence="5">RHS repeat-associated protein</fullName>
    </submittedName>
</protein>
<accession>A0ABT9MTH4</accession>
<dbReference type="NCBIfam" id="TIGR03696">
    <property type="entry name" value="Rhs_assc_core"/>
    <property type="match status" value="1"/>
</dbReference>
<evidence type="ECO:0000256" key="2">
    <source>
        <dbReference type="SAM" id="MobiDB-lite"/>
    </source>
</evidence>
<evidence type="ECO:0000259" key="3">
    <source>
        <dbReference type="Pfam" id="PF25023"/>
    </source>
</evidence>
<keyword evidence="1" id="KW-0677">Repeat</keyword>
<evidence type="ECO:0000259" key="4">
    <source>
        <dbReference type="Pfam" id="PF25275"/>
    </source>
</evidence>
<reference evidence="5 6" key="1">
    <citation type="submission" date="2023-07" db="EMBL/GenBank/DDBJ databases">
        <title>Sequencing the genomes of 1000 actinobacteria strains.</title>
        <authorList>
            <person name="Klenk H.-P."/>
        </authorList>
    </citation>
    <scope>NUCLEOTIDE SEQUENCE [LARGE SCALE GENOMIC DNA]</scope>
    <source>
        <strain evidence="5 6">DSM 44710</strain>
    </source>
</reference>
<organism evidence="5 6">
    <name type="scientific">Catenuloplanes nepalensis</name>
    <dbReference type="NCBI Taxonomy" id="587533"/>
    <lineage>
        <taxon>Bacteria</taxon>
        <taxon>Bacillati</taxon>
        <taxon>Actinomycetota</taxon>
        <taxon>Actinomycetes</taxon>
        <taxon>Micromonosporales</taxon>
        <taxon>Micromonosporaceae</taxon>
        <taxon>Catenuloplanes</taxon>
    </lineage>
</organism>
<feature type="region of interest" description="Disordered" evidence="2">
    <location>
        <begin position="34"/>
        <end position="70"/>
    </location>
</feature>
<feature type="region of interest" description="Disordered" evidence="2">
    <location>
        <begin position="2554"/>
        <end position="2657"/>
    </location>
</feature>
<gene>
    <name evidence="5" type="ORF">J2S43_003227</name>
</gene>
<feature type="compositionally biased region" description="Basic and acidic residues" evidence="2">
    <location>
        <begin position="39"/>
        <end position="58"/>
    </location>
</feature>
<feature type="compositionally biased region" description="Low complexity" evidence="2">
    <location>
        <begin position="2554"/>
        <end position="2572"/>
    </location>
</feature>
<dbReference type="CDD" id="cd20745">
    <property type="entry name" value="FIX_RhsA_AHH_HNH-like"/>
    <property type="match status" value="1"/>
</dbReference>
<feature type="compositionally biased region" description="Basic and acidic residues" evidence="2">
    <location>
        <begin position="2643"/>
        <end position="2657"/>
    </location>
</feature>
<dbReference type="NCBIfam" id="NF033679">
    <property type="entry name" value="DNRLRE_dom"/>
    <property type="match status" value="2"/>
</dbReference>
<feature type="region of interest" description="Disordered" evidence="2">
    <location>
        <begin position="1970"/>
        <end position="1993"/>
    </location>
</feature>
<dbReference type="Pfam" id="PF25275">
    <property type="entry name" value="Golvesin_C"/>
    <property type="match status" value="1"/>
</dbReference>
<feature type="compositionally biased region" description="Polar residues" evidence="2">
    <location>
        <begin position="701"/>
        <end position="711"/>
    </location>
</feature>
<dbReference type="InterPro" id="IPR033803">
    <property type="entry name" value="CBD-like_Golvesin-Xly"/>
</dbReference>
<proteinExistence type="predicted"/>
<dbReference type="InterPro" id="IPR050708">
    <property type="entry name" value="T6SS_VgrG/RHS"/>
</dbReference>
<feature type="compositionally biased region" description="Low complexity" evidence="2">
    <location>
        <begin position="2591"/>
        <end position="2621"/>
    </location>
</feature>
<sequence>MRKHIPRRVAMLALVLAGLLVLTGPGAVPSGLDGFWPRFGDDRPRSVNGDRTEARGRDVPANAPAPEGTLPEQERLAGAGTTIPAAKRVRENVEDRTATTKYFTLADGRVQAEVAAQPVHYRDAQGRWQDIDPTVGRGNTAGYPLAATANTFTSRFGDRTDRIARYELDGRSVTLGLPGTPRPLTPSAKGATVTIPGAFPGATLRYDVTGGALKEQIVLDRPPAGDASFTFTLGLDGVRAAANPDGSIAFRAADGDGRPLFYLPKPFMFDDRDDPAGPDGKAFSPAVTQTLAGDTLTITADRAWLASPDRKYPVVIDPTIKVQPQVGAAQDGQISRYAPAQNYDTLWRMTVGTTPVLSTTPSTFRSLVQFPLTEVPAGTQLDAATLRLYFDQTTSAESDTYALPINAHRVTAPWTEQTVTWNSINTALGEVGTNTEQIDDADAGRAAASGSWPTVAATNAVGGGYRTNSGAVTGDTMTWMPRVTEAGTYDVQVHYVPGADRATNAPYTVHHKNGTTAVAVNQTTGSGGGAWKSIGAFTFDAGTTHKVVLGDVANKTVVADGVRLVKNASVTKGVDQNHAWHDFSVRSIVQDWIAGRTTNNGFMVKAADEGPARGGPRYEGAENAYGGEVDTFPTLVLTWGKPGVTLQPPTTIRATGADLAWSAYTGDDLLEYQVHRSTAQSFIPSERTLVSPVQAGRRSYSDTGGTPTPANHPTEFGAPFYYMIVVKTKSGELIPSPAEQVQLPKAGHVVRILQSGTTDTTLTSAQPGTGHNVLDGGGLIQVGNKGSVYGTSRAVVKFPSMSGLPAGTKVVSAKAGLWGVYTEGGGNGTFRMHGLTTDFDQATASWNRASTATAWGTPGGDFTAAAASSVTNIGADPRWQYWDATGLVQGWVNTPSSNKGLLFKIADEGTAASVPEQRVLFNSGEVPEPKMRPRLEVVYTAPELTYYAPTVPSRMIPGDEYTSPVTLSNASSTTWPAADWGLSYRWELPDGTDVTTADNRRDTPLAADLAPGAVTTVNAKIMTPVRTDQGNTRQAFVLKWDLRNRTTGQWASQVYQVPPLAQRITVEDPTSDQLGLEKFYQYTGENAGAGSTVMVNQFSGNAVFSYNAFSNPSRGLSTFLRLSYNSRDSSNSYIGHGWSLSTTSVTRLGSPLQFIGADPRWPEKVTLTDGDGTSHWFDLNRHGTDDQTEWDYDSPAGVHLYLQRNSDTDAARTWVMTRPDRSRFYFDTDGYQTSVVDKNGNDLRFTYERTSIGGRNTGVLKYVTDATGRRTLTLEYFAPGENFPFYNGSTDPTKRSGTNLTNAQILTQLRSITDISGRRITFTYSDTGQLRQVIDGEGTADEKPFGFYYDTLGNLARVDDPRGHGTKLAYHDGSAADPLKWRVRTVTDRADKATAFTYADPDGSTASFIESTVTDANGHASKYLLDGYGRPTLLTDARNQTTELTWDADNNVRRLAEPNGAVTTYAYDEKTGLPLEIKDPEANKNNTAPQTFGYRFGLNGHVAEMTSKKSPEGREHTFAYDQYGNLTSVTDPKGTSTPLAGDYTSVYTYDTWGQQLTSTDANDNTTRYAEYDPVGYPKKITDALNLAETYVYDAIGNVVSATNAKGHTSSYTYDTFGRPRSATQPKDAANDVYIFTPGRTYDRNDNVVRDESATGGVIEMGHDPADRLVYLSEPPDSPSSPQRITTYEHDAVGNLIRETEPKGTLTADRDDYTTFYTYDELNRLVLATDPNGGRFTSTFDAVGNVLTVADPRKNESGPNAFNEKYTYDLNTRITSVTDAAGNVARTEYDRDGNMVAIVDQEDRRTTLSYDERSMLVEQKVPHKAGETNPPTTRYEYDEVGNRTRVITPRGVATTNDPDDFATRWTYDPLNRMKEQFEPFDRNDSRYTTPDKTIYEYDEVGNQKSVSAPPAEGETDRAVTRYTYWDNGWNRTSTDPFDIKTEYDYDNDGSQTTRTLTGENNKVRTMSWTYFPDGKQKTQRDDGQGGSAPKKTFAFSYDPNANLTEMRDDSADAKIDVYSLVYDELNRPEKVEERLDGTVKNTTTFVYNSNDTVRERTHDRIFSKYEYDVRDLVSKVTTGKTSSDSGAKSTTYTYTKRQQVETEKKGNGNTVSYEYYLDKKLRYQVEKKSSGAVVNEHTIDYDANGHRSKDVAKKQDADNRARLLDTTTTYTYDPRDRIREQKKTGHGADTETYVHDANGNVIEQTTLGTKTTFDYDRNRLLSSSAAGVSSTFKYDDFGRQSSTTTAGKETEKYEYDGFDRVTKHTRTPGGDTEYKYDPLDRQISRKQGDKTTELFYLGLSEQVIAEEQNGKLKKSYNYGPDGNLLSQSTFKDDGSFDESYQSYNPHTDVEQLTDEQGESEATYGYTAYGDNDDAQFTGADKPDASVPEDPNKEPYSAYRFNGKRFDQSSGDYDMGFRDYDPGLNRFLTQDQYNGALSDMNLATDPFTNNRYAFGGGNPVSQVEIDGHFSLSDIGHAALDVVGLVPGVGEVADLANAAWYAAEGDYANAALSAASAVPFAGYAASAVKGAKYVAKGVDAAQGAAKSADTARSGAKAANAAQGGGRAAPAAPKAASGGGGPTAGAKASGGGGSAAPAKSAGGAAPAKASARSSGGAGAGSSAKAAGGGGGAAKSSGGTATATKKGSSADEGKDHVAFGKSDKSKVNIKNFAQQVGARHLMGAPTTTWRDEADLAISKLASGEGRISFMLDHLDGANSGAGTVLSRINAKAGDDPKKNLSATEWELFRIGEEGVLDKVEFYKFSKGADAWVKR</sequence>
<feature type="domain" description="Teneurin-like YD-shell" evidence="3">
    <location>
        <begin position="2162"/>
        <end position="2324"/>
    </location>
</feature>
<feature type="region of interest" description="Disordered" evidence="2">
    <location>
        <begin position="2362"/>
        <end position="2395"/>
    </location>
</feature>
<dbReference type="PANTHER" id="PTHR32305:SF15">
    <property type="entry name" value="PROTEIN RHSA-RELATED"/>
    <property type="match status" value="1"/>
</dbReference>
<dbReference type="InterPro" id="IPR056823">
    <property type="entry name" value="TEN-like_YD-shell"/>
</dbReference>
<feature type="compositionally biased region" description="Low complexity" evidence="2">
    <location>
        <begin position="2629"/>
        <end position="2642"/>
    </location>
</feature>
<dbReference type="Gene3D" id="2.60.40.10">
    <property type="entry name" value="Immunoglobulins"/>
    <property type="match status" value="1"/>
</dbReference>
<dbReference type="Proteomes" id="UP001240984">
    <property type="component" value="Unassembled WGS sequence"/>
</dbReference>
<evidence type="ECO:0000256" key="1">
    <source>
        <dbReference type="ARBA" id="ARBA00022737"/>
    </source>
</evidence>
<dbReference type="EMBL" id="JAUSRA010000001">
    <property type="protein sequence ID" value="MDP9794715.1"/>
    <property type="molecule type" value="Genomic_DNA"/>
</dbReference>
<keyword evidence="6" id="KW-1185">Reference proteome</keyword>
<dbReference type="RefSeq" id="WP_306829941.1">
    <property type="nucleotide sequence ID" value="NZ_JAUSRA010000001.1"/>
</dbReference>
<feature type="compositionally biased region" description="Gly residues" evidence="2">
    <location>
        <begin position="2573"/>
        <end position="2590"/>
    </location>
</feature>
<dbReference type="Pfam" id="PF25023">
    <property type="entry name" value="TEN_YD-shell"/>
    <property type="match status" value="1"/>
</dbReference>
<dbReference type="InterPro" id="IPR013783">
    <property type="entry name" value="Ig-like_fold"/>
</dbReference>
<evidence type="ECO:0000313" key="6">
    <source>
        <dbReference type="Proteomes" id="UP001240984"/>
    </source>
</evidence>
<dbReference type="InterPro" id="IPR031325">
    <property type="entry name" value="RHS_repeat"/>
</dbReference>
<feature type="domain" description="Golvesin/Xly CBD-like" evidence="4">
    <location>
        <begin position="438"/>
        <end position="565"/>
    </location>
</feature>
<feature type="region of interest" description="Disordered" evidence="2">
    <location>
        <begin position="693"/>
        <end position="712"/>
    </location>
</feature>
<name>A0ABT9MTH4_9ACTN</name>
<feature type="compositionally biased region" description="Basic and acidic residues" evidence="2">
    <location>
        <begin position="1973"/>
        <end position="1982"/>
    </location>
</feature>
<dbReference type="PANTHER" id="PTHR32305">
    <property type="match status" value="1"/>
</dbReference>
<dbReference type="Gene3D" id="2.180.10.10">
    <property type="entry name" value="RHS repeat-associated core"/>
    <property type="match status" value="3"/>
</dbReference>
<dbReference type="InterPro" id="IPR006530">
    <property type="entry name" value="YD"/>
</dbReference>
<comment type="caution">
    <text evidence="5">The sequence shown here is derived from an EMBL/GenBank/DDBJ whole genome shotgun (WGS) entry which is preliminary data.</text>
</comment>
<dbReference type="InterPro" id="IPR022385">
    <property type="entry name" value="Rhs_assc_core"/>
</dbReference>
<dbReference type="NCBIfam" id="TIGR01643">
    <property type="entry name" value="YD_repeat_2x"/>
    <property type="match status" value="3"/>
</dbReference>